<gene>
    <name evidence="9" type="ORF">DAEQUDRAFT_724419</name>
</gene>
<keyword evidence="4 7" id="KW-0812">Transmembrane</keyword>
<dbReference type="AlphaFoldDB" id="A0A165RRC2"/>
<feature type="transmembrane region" description="Helical" evidence="8">
    <location>
        <begin position="273"/>
        <end position="296"/>
    </location>
</feature>
<feature type="transmembrane region" description="Helical" evidence="8">
    <location>
        <begin position="499"/>
        <end position="523"/>
    </location>
</feature>
<dbReference type="PANTHER" id="PTHR11654">
    <property type="entry name" value="OLIGOPEPTIDE TRANSPORTER-RELATED"/>
    <property type="match status" value="1"/>
</dbReference>
<evidence type="ECO:0000256" key="5">
    <source>
        <dbReference type="ARBA" id="ARBA00022989"/>
    </source>
</evidence>
<organism evidence="9 10">
    <name type="scientific">Daedalea quercina L-15889</name>
    <dbReference type="NCBI Taxonomy" id="1314783"/>
    <lineage>
        <taxon>Eukaryota</taxon>
        <taxon>Fungi</taxon>
        <taxon>Dikarya</taxon>
        <taxon>Basidiomycota</taxon>
        <taxon>Agaricomycotina</taxon>
        <taxon>Agaricomycetes</taxon>
        <taxon>Polyporales</taxon>
        <taxon>Fomitopsis</taxon>
    </lineage>
</organism>
<protein>
    <submittedName>
        <fullName evidence="9">PTR2-domain-containing protein</fullName>
    </submittedName>
</protein>
<reference evidence="9 10" key="1">
    <citation type="journal article" date="2016" name="Mol. Biol. Evol.">
        <title>Comparative Genomics of Early-Diverging Mushroom-Forming Fungi Provides Insights into the Origins of Lignocellulose Decay Capabilities.</title>
        <authorList>
            <person name="Nagy L.G."/>
            <person name="Riley R."/>
            <person name="Tritt A."/>
            <person name="Adam C."/>
            <person name="Daum C."/>
            <person name="Floudas D."/>
            <person name="Sun H."/>
            <person name="Yadav J.S."/>
            <person name="Pangilinan J."/>
            <person name="Larsson K.H."/>
            <person name="Matsuura K."/>
            <person name="Barry K."/>
            <person name="Labutti K."/>
            <person name="Kuo R."/>
            <person name="Ohm R.A."/>
            <person name="Bhattacharya S.S."/>
            <person name="Shirouzu T."/>
            <person name="Yoshinaga Y."/>
            <person name="Martin F.M."/>
            <person name="Grigoriev I.V."/>
            <person name="Hibbett D.S."/>
        </authorList>
    </citation>
    <scope>NUCLEOTIDE SEQUENCE [LARGE SCALE GENOMIC DNA]</scope>
    <source>
        <strain evidence="9 10">L-15889</strain>
    </source>
</reference>
<keyword evidence="3 7" id="KW-0813">Transport</keyword>
<evidence type="ECO:0000256" key="7">
    <source>
        <dbReference type="RuleBase" id="RU003755"/>
    </source>
</evidence>
<feature type="transmembrane region" description="Helical" evidence="8">
    <location>
        <begin position="132"/>
        <end position="152"/>
    </location>
</feature>
<evidence type="ECO:0000256" key="6">
    <source>
        <dbReference type="ARBA" id="ARBA00023136"/>
    </source>
</evidence>
<name>A0A165RRC2_9APHY</name>
<evidence type="ECO:0000256" key="3">
    <source>
        <dbReference type="ARBA" id="ARBA00022448"/>
    </source>
</evidence>
<comment type="subcellular location">
    <subcellularLocation>
        <location evidence="1 7">Membrane</location>
        <topology evidence="1 7">Multi-pass membrane protein</topology>
    </subcellularLocation>
</comment>
<dbReference type="Proteomes" id="UP000076727">
    <property type="component" value="Unassembled WGS sequence"/>
</dbReference>
<dbReference type="Pfam" id="PF00854">
    <property type="entry name" value="PTR2"/>
    <property type="match status" value="1"/>
</dbReference>
<feature type="transmembrane region" description="Helical" evidence="8">
    <location>
        <begin position="421"/>
        <end position="438"/>
    </location>
</feature>
<sequence>MAFNMSGDLELRRPDFQLSHRLSRLFRSLAGNGKPQSQSAGYQYYELGSVDEDSELPTDEERATLRRVADAVPWNAFLIAFIELGERFSYYGTTVVFTNFIQQPLPPGSQTGAGYAHGQSGALGLGQRASTAVGMFNMFWVYFMPLPAAYIADTHWGRFKTICVAVGVALLGHAILVIAALPVVIEDTTLSLTYFVVALVIMGVGTGGFKSNISPLIAEQYERTKLTVRTVANGERVIIDPAMTTSRIYMYFYLFINIGALFGQISMTYSEKYVGFWLAFLLPTLVFLLCPLILFLGRKRYARSPPSGSILGTVFHMFCFCMRGKWSLNPLATYRKMAAVNFWERAKPGTILPGAKRPAWMNYEDAFVDEVIRGVQACKVFLWYPVFYLSMNQLNSNLISQAATMETYGVPNDILSNLDPLSLIFLIPLFDVVIYPYLRRRRVRLTPLRKITTGFYVVSLSMAYTAVVQYRIYATNPCQQYVATCVNEDGERVTSSINVWVQAGSFILISISEVLASVTGLEYAFTKAPKGMRSLVMAVFMFMSAIASALGEAFVALSADPLLVWNYAILSALAAIGGMLFWRQFRELDAHEEELNSLGNDATSAPAITTEA</sequence>
<dbReference type="FunFam" id="1.20.1250.20:FF:000085">
    <property type="entry name" value="MFS peptide transporter Ptr2"/>
    <property type="match status" value="1"/>
</dbReference>
<proteinExistence type="inferred from homology"/>
<dbReference type="InterPro" id="IPR036259">
    <property type="entry name" value="MFS_trans_sf"/>
</dbReference>
<feature type="transmembrane region" description="Helical" evidence="8">
    <location>
        <begin position="191"/>
        <end position="209"/>
    </location>
</feature>
<dbReference type="PROSITE" id="PS01023">
    <property type="entry name" value="PTR2_2"/>
    <property type="match status" value="1"/>
</dbReference>
<keyword evidence="10" id="KW-1185">Reference proteome</keyword>
<feature type="transmembrane region" description="Helical" evidence="8">
    <location>
        <begin position="535"/>
        <end position="557"/>
    </location>
</feature>
<dbReference type="InterPro" id="IPR018456">
    <property type="entry name" value="PTR2_symporter_CS"/>
</dbReference>
<dbReference type="GO" id="GO:0071916">
    <property type="term" value="F:dipeptide transmembrane transporter activity"/>
    <property type="evidence" value="ECO:0007669"/>
    <property type="project" value="UniProtKB-ARBA"/>
</dbReference>
<dbReference type="GO" id="GO:0005886">
    <property type="term" value="C:plasma membrane"/>
    <property type="evidence" value="ECO:0007669"/>
    <property type="project" value="UniProtKB-ARBA"/>
</dbReference>
<feature type="transmembrane region" description="Helical" evidence="8">
    <location>
        <begin position="164"/>
        <end position="185"/>
    </location>
</feature>
<evidence type="ECO:0000313" key="10">
    <source>
        <dbReference type="Proteomes" id="UP000076727"/>
    </source>
</evidence>
<evidence type="ECO:0000256" key="4">
    <source>
        <dbReference type="ARBA" id="ARBA00022692"/>
    </source>
</evidence>
<accession>A0A165RRC2</accession>
<keyword evidence="5 8" id="KW-1133">Transmembrane helix</keyword>
<keyword evidence="6 8" id="KW-0472">Membrane</keyword>
<feature type="transmembrane region" description="Helical" evidence="8">
    <location>
        <begin position="450"/>
        <end position="472"/>
    </location>
</feature>
<comment type="similarity">
    <text evidence="2 7">Belongs to the major facilitator superfamily. Proton-dependent oligopeptide transporter (POT/PTR) (TC 2.A.17) family.</text>
</comment>
<evidence type="ECO:0000256" key="1">
    <source>
        <dbReference type="ARBA" id="ARBA00004141"/>
    </source>
</evidence>
<evidence type="ECO:0000256" key="2">
    <source>
        <dbReference type="ARBA" id="ARBA00005982"/>
    </source>
</evidence>
<dbReference type="Gene3D" id="1.20.1250.20">
    <property type="entry name" value="MFS general substrate transporter like domains"/>
    <property type="match status" value="1"/>
</dbReference>
<dbReference type="OrthoDB" id="8904098at2759"/>
<feature type="transmembrane region" description="Helical" evidence="8">
    <location>
        <begin position="248"/>
        <end position="267"/>
    </location>
</feature>
<feature type="transmembrane region" description="Helical" evidence="8">
    <location>
        <begin position="563"/>
        <end position="582"/>
    </location>
</feature>
<dbReference type="InterPro" id="IPR000109">
    <property type="entry name" value="POT_fam"/>
</dbReference>
<evidence type="ECO:0000313" key="9">
    <source>
        <dbReference type="EMBL" id="KZT71072.1"/>
    </source>
</evidence>
<dbReference type="EMBL" id="KV429047">
    <property type="protein sequence ID" value="KZT71072.1"/>
    <property type="molecule type" value="Genomic_DNA"/>
</dbReference>
<dbReference type="SUPFAM" id="SSF103473">
    <property type="entry name" value="MFS general substrate transporter"/>
    <property type="match status" value="1"/>
</dbReference>
<evidence type="ECO:0000256" key="8">
    <source>
        <dbReference type="SAM" id="Phobius"/>
    </source>
</evidence>